<dbReference type="InterPro" id="IPR050559">
    <property type="entry name" value="P-Pant_transferase_sf"/>
</dbReference>
<accession>A0A096CG10</accession>
<feature type="domain" description="4'-phosphopantetheinyl transferase" evidence="3">
    <location>
        <begin position="109"/>
        <end position="187"/>
    </location>
</feature>
<dbReference type="SUPFAM" id="SSF56214">
    <property type="entry name" value="4'-phosphopantetheinyl transferase"/>
    <property type="match status" value="2"/>
</dbReference>
<comment type="similarity">
    <text evidence="1">Belongs to the P-Pant transferase superfamily. Gsp/Sfp/HetI/AcpT family.</text>
</comment>
<protein>
    <recommendedName>
        <fullName evidence="3">4'-phosphopantetheinyl transferase domain-containing protein</fullName>
    </recommendedName>
</protein>
<dbReference type="OrthoDB" id="9808281at2"/>
<organism evidence="4 5">
    <name type="scientific">Prevotella bivia DNF00320</name>
    <dbReference type="NCBI Taxonomy" id="1401068"/>
    <lineage>
        <taxon>Bacteria</taxon>
        <taxon>Pseudomonadati</taxon>
        <taxon>Bacteroidota</taxon>
        <taxon>Bacteroidia</taxon>
        <taxon>Bacteroidales</taxon>
        <taxon>Prevotellaceae</taxon>
        <taxon>Prevotella</taxon>
    </lineage>
</organism>
<dbReference type="GO" id="GO:0000287">
    <property type="term" value="F:magnesium ion binding"/>
    <property type="evidence" value="ECO:0007669"/>
    <property type="project" value="InterPro"/>
</dbReference>
<dbReference type="GO" id="GO:0005829">
    <property type="term" value="C:cytosol"/>
    <property type="evidence" value="ECO:0007669"/>
    <property type="project" value="TreeGrafter"/>
</dbReference>
<dbReference type="RefSeq" id="WP_036867504.1">
    <property type="nucleotide sequence ID" value="NZ_JRNQ01000047.1"/>
</dbReference>
<proteinExistence type="inferred from homology"/>
<evidence type="ECO:0000256" key="2">
    <source>
        <dbReference type="ARBA" id="ARBA00022679"/>
    </source>
</evidence>
<dbReference type="Gene3D" id="3.90.470.20">
    <property type="entry name" value="4'-phosphopantetheinyl transferase domain"/>
    <property type="match status" value="2"/>
</dbReference>
<comment type="caution">
    <text evidence="4">The sequence shown here is derived from an EMBL/GenBank/DDBJ whole genome shotgun (WGS) entry which is preliminary data.</text>
</comment>
<evidence type="ECO:0000259" key="3">
    <source>
        <dbReference type="Pfam" id="PF01648"/>
    </source>
</evidence>
<dbReference type="PANTHER" id="PTHR12215:SF10">
    <property type="entry name" value="L-AMINOADIPATE-SEMIALDEHYDE DEHYDROGENASE-PHOSPHOPANTETHEINYL TRANSFERASE"/>
    <property type="match status" value="1"/>
</dbReference>
<evidence type="ECO:0000313" key="4">
    <source>
        <dbReference type="EMBL" id="KGF44199.1"/>
    </source>
</evidence>
<name>A0A096CG10_9BACT</name>
<dbReference type="InterPro" id="IPR008278">
    <property type="entry name" value="4-PPantetheinyl_Trfase_dom"/>
</dbReference>
<evidence type="ECO:0000256" key="1">
    <source>
        <dbReference type="ARBA" id="ARBA00010990"/>
    </source>
</evidence>
<dbReference type="EMBL" id="JRNQ01000047">
    <property type="protein sequence ID" value="KGF44199.1"/>
    <property type="molecule type" value="Genomic_DNA"/>
</dbReference>
<keyword evidence="2" id="KW-0808">Transferase</keyword>
<reference evidence="4 5" key="1">
    <citation type="submission" date="2014-07" db="EMBL/GenBank/DDBJ databases">
        <authorList>
            <person name="McCorrison J."/>
            <person name="Sanka R."/>
            <person name="Torralba M."/>
            <person name="Gillis M."/>
            <person name="Haft D.H."/>
            <person name="Methe B."/>
            <person name="Sutton G."/>
            <person name="Nelson K.E."/>
        </authorList>
    </citation>
    <scope>NUCLEOTIDE SEQUENCE [LARGE SCALE GENOMIC DNA]</scope>
    <source>
        <strain evidence="4 5">DNF00320</strain>
    </source>
</reference>
<dbReference type="Proteomes" id="UP000029525">
    <property type="component" value="Unassembled WGS sequence"/>
</dbReference>
<dbReference type="PANTHER" id="PTHR12215">
    <property type="entry name" value="PHOSPHOPANTETHEINE TRANSFERASE"/>
    <property type="match status" value="1"/>
</dbReference>
<sequence length="218" mass="25747">MKKGCVWVFFTYIDENLMMYSDYQAKINMSTQDILRIEKRQRRIDKKRSFIGRFLLQYALSKLDISPSVISEIEWDKYHKPFIKSIYPLQFNISHSEQCVACAVALCNIGVDVEKIDRSFLIEIDELVEFFSFSEIEHLKEFSNPYMTFFKIWTLKESVLKAKGTGFRFPANKINILNNPVSISNEKYYTFQKILNGYSCSIATDFPIKNIHFERVYL</sequence>
<dbReference type="GO" id="GO:0019878">
    <property type="term" value="P:lysine biosynthetic process via aminoadipic acid"/>
    <property type="evidence" value="ECO:0007669"/>
    <property type="project" value="TreeGrafter"/>
</dbReference>
<dbReference type="AlphaFoldDB" id="A0A096CG10"/>
<dbReference type="Pfam" id="PF01648">
    <property type="entry name" value="ACPS"/>
    <property type="match status" value="1"/>
</dbReference>
<evidence type="ECO:0000313" key="5">
    <source>
        <dbReference type="Proteomes" id="UP000029525"/>
    </source>
</evidence>
<dbReference type="GO" id="GO:0008897">
    <property type="term" value="F:holo-[acyl-carrier-protein] synthase activity"/>
    <property type="evidence" value="ECO:0007669"/>
    <property type="project" value="InterPro"/>
</dbReference>
<gene>
    <name evidence="4" type="ORF">HMPREF0647_07600</name>
</gene>
<dbReference type="InterPro" id="IPR037143">
    <property type="entry name" value="4-PPantetheinyl_Trfase_dom_sf"/>
</dbReference>